<evidence type="ECO:0000313" key="2">
    <source>
        <dbReference type="Proteomes" id="UP001341820"/>
    </source>
</evidence>
<comment type="caution">
    <text evidence="1">The sequence shown here is derived from an EMBL/GenBank/DDBJ whole genome shotgun (WGS) entry which is preliminary data.</text>
</comment>
<dbReference type="RefSeq" id="WP_318551019.1">
    <property type="nucleotide sequence ID" value="NZ_JAROAS010000010.1"/>
</dbReference>
<protein>
    <submittedName>
        <fullName evidence="1">Uncharacterized protein</fullName>
    </submittedName>
</protein>
<accession>A0ABU6NKF4</accession>
<organism evidence="1 2">
    <name type="scientific">Shouchella miscanthi</name>
    <dbReference type="NCBI Taxonomy" id="2598861"/>
    <lineage>
        <taxon>Bacteria</taxon>
        <taxon>Bacillati</taxon>
        <taxon>Bacillota</taxon>
        <taxon>Bacilli</taxon>
        <taxon>Bacillales</taxon>
        <taxon>Bacillaceae</taxon>
        <taxon>Shouchella</taxon>
    </lineage>
</organism>
<sequence length="94" mass="10342">MSYGRTATTVDFFLEQRGNCGTLSYSAGVVETWWNPISSSETGSFANRTPVKKSRIFRNSGVTGVTAKGTLVARLSKGKIYADYNKGNVLTFRY</sequence>
<reference evidence="1 2" key="1">
    <citation type="submission" date="2023-03" db="EMBL/GenBank/DDBJ databases">
        <title>Bacillus Genome Sequencing.</title>
        <authorList>
            <person name="Dunlap C."/>
        </authorList>
    </citation>
    <scope>NUCLEOTIDE SEQUENCE [LARGE SCALE GENOMIC DNA]</scope>
    <source>
        <strain evidence="1 2">B-4107</strain>
    </source>
</reference>
<evidence type="ECO:0000313" key="1">
    <source>
        <dbReference type="EMBL" id="MED4127924.1"/>
    </source>
</evidence>
<dbReference type="Proteomes" id="UP001341820">
    <property type="component" value="Unassembled WGS sequence"/>
</dbReference>
<dbReference type="EMBL" id="JAROAS010000010">
    <property type="protein sequence ID" value="MED4127924.1"/>
    <property type="molecule type" value="Genomic_DNA"/>
</dbReference>
<keyword evidence="2" id="KW-1185">Reference proteome</keyword>
<name>A0ABU6NKF4_9BACI</name>
<gene>
    <name evidence="1" type="ORF">P5F74_07255</name>
</gene>
<proteinExistence type="predicted"/>